<evidence type="ECO:0000259" key="4">
    <source>
        <dbReference type="SMART" id="SM00415"/>
    </source>
</evidence>
<evidence type="ECO:0000256" key="1">
    <source>
        <dbReference type="ARBA" id="ARBA00023125"/>
    </source>
</evidence>
<comment type="caution">
    <text evidence="5">The sequence shown here is derived from an EMBL/GenBank/DDBJ whole genome shotgun (WGS) entry which is preliminary data.</text>
</comment>
<proteinExistence type="inferred from homology"/>
<evidence type="ECO:0000313" key="6">
    <source>
        <dbReference type="Proteomes" id="UP000692954"/>
    </source>
</evidence>
<keyword evidence="6" id="KW-1185">Reference proteome</keyword>
<keyword evidence="1" id="KW-0238">DNA-binding</keyword>
<protein>
    <recommendedName>
        <fullName evidence="4">HSF-type DNA-binding domain-containing protein</fullName>
    </recommendedName>
</protein>
<reference evidence="5" key="1">
    <citation type="submission" date="2021-01" db="EMBL/GenBank/DDBJ databases">
        <authorList>
            <consortium name="Genoscope - CEA"/>
            <person name="William W."/>
        </authorList>
    </citation>
    <scope>NUCLEOTIDE SEQUENCE</scope>
</reference>
<dbReference type="EMBL" id="CAJJDN010000079">
    <property type="protein sequence ID" value="CAD8103137.1"/>
    <property type="molecule type" value="Genomic_DNA"/>
</dbReference>
<dbReference type="GO" id="GO:0043565">
    <property type="term" value="F:sequence-specific DNA binding"/>
    <property type="evidence" value="ECO:0007669"/>
    <property type="project" value="InterPro"/>
</dbReference>
<evidence type="ECO:0000313" key="5">
    <source>
        <dbReference type="EMBL" id="CAD8103137.1"/>
    </source>
</evidence>
<dbReference type="FunFam" id="1.10.10.10:FF:000334">
    <property type="entry name" value="Heat shock factor protein 2"/>
    <property type="match status" value="1"/>
</dbReference>
<sequence>MQIDLLEQQIVKKKRSRSNKDNGDSIPAFLLKTYEIIDNPQNHEIISWNEEGSAFIVKKVNEFSDIILPKSFKHSNFASFVRQLNMYDFHKTRHDNNENEFKHKLFQRGKKNLLSQIKRKTNDVKEQNSLSLVKNEQIRNGQTEIPEILVQMGKLQNKQLELEKLIKILIKQNEKIMKENKYLWTELTKNKHKNENSEEQIMKWVLQSLQGTKQNTKHKNNFQTNNLLMLKQTSENDDEIQLEGQNQRSFETEKLQFDQLPSQIISQNLEQQIEKLSKNQIIQVLMSAITNNSKQEKKNNIKFEDDISIDDEYPIIKKMDLKQEIQDRKQENQIMVYNEPYFFHKLEDNYIISESPNPSRKNSYYDPDPIPQFLESEL</sequence>
<dbReference type="AlphaFoldDB" id="A0A8S1PIU7"/>
<dbReference type="Pfam" id="PF00447">
    <property type="entry name" value="HSF_DNA-bind"/>
    <property type="match status" value="1"/>
</dbReference>
<gene>
    <name evidence="5" type="ORF">PSON_ATCC_30995.1.T0790147</name>
</gene>
<dbReference type="GO" id="GO:0003700">
    <property type="term" value="F:DNA-binding transcription factor activity"/>
    <property type="evidence" value="ECO:0007669"/>
    <property type="project" value="InterPro"/>
</dbReference>
<organism evidence="5 6">
    <name type="scientific">Paramecium sonneborni</name>
    <dbReference type="NCBI Taxonomy" id="65129"/>
    <lineage>
        <taxon>Eukaryota</taxon>
        <taxon>Sar</taxon>
        <taxon>Alveolata</taxon>
        <taxon>Ciliophora</taxon>
        <taxon>Intramacronucleata</taxon>
        <taxon>Oligohymenophorea</taxon>
        <taxon>Peniculida</taxon>
        <taxon>Parameciidae</taxon>
        <taxon>Paramecium</taxon>
    </lineage>
</organism>
<evidence type="ECO:0000256" key="3">
    <source>
        <dbReference type="SAM" id="MobiDB-lite"/>
    </source>
</evidence>
<dbReference type="Proteomes" id="UP000692954">
    <property type="component" value="Unassembled WGS sequence"/>
</dbReference>
<dbReference type="InterPro" id="IPR000232">
    <property type="entry name" value="HSF_DNA-bd"/>
</dbReference>
<feature type="region of interest" description="Disordered" evidence="3">
    <location>
        <begin position="354"/>
        <end position="378"/>
    </location>
</feature>
<feature type="domain" description="HSF-type DNA-binding" evidence="4">
    <location>
        <begin position="25"/>
        <end position="120"/>
    </location>
</feature>
<evidence type="ECO:0000256" key="2">
    <source>
        <dbReference type="RuleBase" id="RU004020"/>
    </source>
</evidence>
<comment type="similarity">
    <text evidence="2">Belongs to the HSF family.</text>
</comment>
<accession>A0A8S1PIU7</accession>
<dbReference type="PANTHER" id="PTHR10015">
    <property type="entry name" value="HEAT SHOCK TRANSCRIPTION FACTOR"/>
    <property type="match status" value="1"/>
</dbReference>
<dbReference type="SMART" id="SM00415">
    <property type="entry name" value="HSF"/>
    <property type="match status" value="1"/>
</dbReference>
<dbReference type="OrthoDB" id="60033at2759"/>
<dbReference type="PANTHER" id="PTHR10015:SF206">
    <property type="entry name" value="HSF-TYPE DNA-BINDING DOMAIN-CONTAINING PROTEIN"/>
    <property type="match status" value="1"/>
</dbReference>
<name>A0A8S1PIU7_9CILI</name>